<keyword evidence="6 9" id="KW-0376">Hydrogen peroxide</keyword>
<dbReference type="PANTHER" id="PTHR30555:SF0">
    <property type="entry name" value="CATALASE-PEROXIDASE"/>
    <property type="match status" value="1"/>
</dbReference>
<keyword evidence="5 9" id="KW-0408">Iron</keyword>
<feature type="site" description="Transition state stabilizer" evidence="9">
    <location>
        <position position="111"/>
    </location>
</feature>
<evidence type="ECO:0000256" key="6">
    <source>
        <dbReference type="ARBA" id="ARBA00023324"/>
    </source>
</evidence>
<dbReference type="Gene3D" id="1.10.420.10">
    <property type="entry name" value="Peroxidase, domain 2"/>
    <property type="match status" value="2"/>
</dbReference>
<proteinExistence type="inferred from homology"/>
<dbReference type="AlphaFoldDB" id="A0A8H7W959"/>
<dbReference type="NCBIfam" id="NF011635">
    <property type="entry name" value="PRK15061.1"/>
    <property type="match status" value="1"/>
</dbReference>
<dbReference type="SUPFAM" id="SSF48113">
    <property type="entry name" value="Heme-dependent peroxidases"/>
    <property type="match status" value="2"/>
</dbReference>
<protein>
    <recommendedName>
        <fullName evidence="9 10">Catalase-peroxidase</fullName>
        <shortName evidence="9">CP</shortName>
        <ecNumber evidence="9 10">1.11.1.21</ecNumber>
    </recommendedName>
    <alternativeName>
        <fullName evidence="9">Peroxidase/catalase</fullName>
    </alternativeName>
</protein>
<dbReference type="GO" id="GO:0005829">
    <property type="term" value="C:cytosol"/>
    <property type="evidence" value="ECO:0007669"/>
    <property type="project" value="TreeGrafter"/>
</dbReference>
<dbReference type="Pfam" id="PF00141">
    <property type="entry name" value="peroxidase"/>
    <property type="match status" value="2"/>
</dbReference>
<evidence type="ECO:0000313" key="13">
    <source>
        <dbReference type="Proteomes" id="UP000664132"/>
    </source>
</evidence>
<dbReference type="FunFam" id="1.10.520.10:FF:000002">
    <property type="entry name" value="Catalase-peroxidase"/>
    <property type="match status" value="1"/>
</dbReference>
<organism evidence="12 13">
    <name type="scientific">Cadophora malorum</name>
    <dbReference type="NCBI Taxonomy" id="108018"/>
    <lineage>
        <taxon>Eukaryota</taxon>
        <taxon>Fungi</taxon>
        <taxon>Dikarya</taxon>
        <taxon>Ascomycota</taxon>
        <taxon>Pezizomycotina</taxon>
        <taxon>Leotiomycetes</taxon>
        <taxon>Helotiales</taxon>
        <taxon>Ploettnerulaceae</taxon>
        <taxon>Cadophora</taxon>
    </lineage>
</organism>
<gene>
    <name evidence="12" type="primary">KATG2</name>
    <name evidence="9" type="synonym">katG</name>
    <name evidence="12" type="ORF">IFR04_006863</name>
</gene>
<comment type="similarity">
    <text evidence="9 10">Belongs to the peroxidase family. Peroxidase/catalase subfamily.</text>
</comment>
<dbReference type="InterPro" id="IPR010255">
    <property type="entry name" value="Haem_peroxidase_sf"/>
</dbReference>
<evidence type="ECO:0000256" key="5">
    <source>
        <dbReference type="ARBA" id="ARBA00023004"/>
    </source>
</evidence>
<keyword evidence="2 9" id="KW-0349">Heme</keyword>
<feature type="cross-link" description="Tryptophyl-tyrosyl-methioninium (Trp-Tyr) (with Met-273)" evidence="9">
    <location>
        <begin position="114"/>
        <end position="247"/>
    </location>
</feature>
<evidence type="ECO:0000256" key="10">
    <source>
        <dbReference type="RuleBase" id="RU003451"/>
    </source>
</evidence>
<keyword evidence="13" id="KW-1185">Reference proteome</keyword>
<evidence type="ECO:0000256" key="1">
    <source>
        <dbReference type="ARBA" id="ARBA00022559"/>
    </source>
</evidence>
<comment type="PTM">
    <text evidence="9">Formation of the three residue Trp-Tyr-Met cross-link is important for the catalase, but not the peroxidase activity of the enzyme.</text>
</comment>
<dbReference type="PROSITE" id="PS00435">
    <property type="entry name" value="PEROXIDASE_1"/>
    <property type="match status" value="1"/>
</dbReference>
<keyword evidence="3 9" id="KW-0479">Metal-binding</keyword>
<dbReference type="EMBL" id="JAFJYH010000093">
    <property type="protein sequence ID" value="KAG4420012.1"/>
    <property type="molecule type" value="Genomic_DNA"/>
</dbReference>
<dbReference type="GO" id="GO:0020037">
    <property type="term" value="F:heme binding"/>
    <property type="evidence" value="ECO:0007669"/>
    <property type="project" value="InterPro"/>
</dbReference>
<dbReference type="EC" id="1.11.1.21" evidence="9 10"/>
<evidence type="ECO:0000259" key="11">
    <source>
        <dbReference type="Pfam" id="PF00141"/>
    </source>
</evidence>
<dbReference type="FunFam" id="1.10.420.10:FF:000004">
    <property type="entry name" value="Catalase-peroxidase"/>
    <property type="match status" value="1"/>
</dbReference>
<name>A0A8H7W959_9HELO</name>
<dbReference type="GO" id="GO:0070301">
    <property type="term" value="P:cellular response to hydrogen peroxide"/>
    <property type="evidence" value="ECO:0007669"/>
    <property type="project" value="TreeGrafter"/>
</dbReference>
<dbReference type="CDD" id="cd08200">
    <property type="entry name" value="catalase_peroxidase_2"/>
    <property type="match status" value="1"/>
</dbReference>
<dbReference type="PANTHER" id="PTHR30555">
    <property type="entry name" value="HYDROPEROXIDASE I, BIFUNCTIONAL CATALASE-PEROXIDASE"/>
    <property type="match status" value="1"/>
</dbReference>
<dbReference type="PRINTS" id="PR00460">
    <property type="entry name" value="BPEROXIDASE"/>
</dbReference>
<keyword evidence="4 9" id="KW-0560">Oxidoreductase</keyword>
<feature type="binding site" description="axial binding residue" evidence="9">
    <location>
        <position position="288"/>
    </location>
    <ligand>
        <name>heme</name>
        <dbReference type="ChEBI" id="CHEBI:30413"/>
    </ligand>
    <ligandPart>
        <name>Fe</name>
        <dbReference type="ChEBI" id="CHEBI:18248"/>
    </ligandPart>
</feature>
<comment type="catalytic activity">
    <reaction evidence="8 9 10">
        <text>H2O2 + AH2 = A + 2 H2O</text>
        <dbReference type="Rhea" id="RHEA:30275"/>
        <dbReference type="ChEBI" id="CHEBI:13193"/>
        <dbReference type="ChEBI" id="CHEBI:15377"/>
        <dbReference type="ChEBI" id="CHEBI:16240"/>
        <dbReference type="ChEBI" id="CHEBI:17499"/>
        <dbReference type="EC" id="1.11.1.21"/>
    </reaction>
</comment>
<feature type="domain" description="Plant heme peroxidase family profile" evidence="11">
    <location>
        <begin position="423"/>
        <end position="729"/>
    </location>
</feature>
<dbReference type="GO" id="GO:0004096">
    <property type="term" value="F:catalase activity"/>
    <property type="evidence" value="ECO:0007669"/>
    <property type="project" value="UniProtKB-UniRule"/>
</dbReference>
<evidence type="ECO:0000256" key="8">
    <source>
        <dbReference type="ARBA" id="ARBA00051651"/>
    </source>
</evidence>
<comment type="cofactor">
    <cofactor evidence="9">
        <name>heme b</name>
        <dbReference type="ChEBI" id="CHEBI:60344"/>
    </cofactor>
    <text evidence="9">Binds 1 heme b (iron(II)-protoporphyrin IX) group per monomer.</text>
</comment>
<feature type="domain" description="Plant heme peroxidase family profile" evidence="11">
    <location>
        <begin position="102"/>
        <end position="413"/>
    </location>
</feature>
<comment type="catalytic activity">
    <reaction evidence="7 9 10">
        <text>2 H2O2 = O2 + 2 H2O</text>
        <dbReference type="Rhea" id="RHEA:20309"/>
        <dbReference type="ChEBI" id="CHEBI:15377"/>
        <dbReference type="ChEBI" id="CHEBI:15379"/>
        <dbReference type="ChEBI" id="CHEBI:16240"/>
        <dbReference type="EC" id="1.11.1.21"/>
    </reaction>
</comment>
<dbReference type="InterPro" id="IPR019793">
    <property type="entry name" value="Peroxidases_heam-ligand_BS"/>
</dbReference>
<dbReference type="PROSITE" id="PS00436">
    <property type="entry name" value="PEROXIDASE_2"/>
    <property type="match status" value="1"/>
</dbReference>
<keyword evidence="1 9" id="KW-0575">Peroxidase</keyword>
<dbReference type="PRINTS" id="PR00458">
    <property type="entry name" value="PEROXIDASE"/>
</dbReference>
<evidence type="ECO:0000256" key="9">
    <source>
        <dbReference type="HAMAP-Rule" id="MF_03108"/>
    </source>
</evidence>
<accession>A0A8H7W959</accession>
<reference evidence="12" key="1">
    <citation type="submission" date="2021-02" db="EMBL/GenBank/DDBJ databases">
        <title>Genome sequence Cadophora malorum strain M34.</title>
        <authorList>
            <person name="Stefanovic E."/>
            <person name="Vu D."/>
            <person name="Scully C."/>
            <person name="Dijksterhuis J."/>
            <person name="Roader J."/>
            <person name="Houbraken J."/>
        </authorList>
    </citation>
    <scope>NUCLEOTIDE SEQUENCE</scope>
    <source>
        <strain evidence="12">M34</strain>
    </source>
</reference>
<dbReference type="Proteomes" id="UP000664132">
    <property type="component" value="Unassembled WGS sequence"/>
</dbReference>
<dbReference type="GO" id="GO:0046872">
    <property type="term" value="F:metal ion binding"/>
    <property type="evidence" value="ECO:0007669"/>
    <property type="project" value="UniProtKB-KW"/>
</dbReference>
<dbReference type="InterPro" id="IPR002016">
    <property type="entry name" value="Haem_peroxidase"/>
</dbReference>
<dbReference type="HAMAP" id="MF_01961">
    <property type="entry name" value="Catal_peroxid"/>
    <property type="match status" value="1"/>
</dbReference>
<dbReference type="OrthoDB" id="407695at2759"/>
<feature type="active site" description="Proton acceptor" evidence="9">
    <location>
        <position position="115"/>
    </location>
</feature>
<evidence type="ECO:0000256" key="2">
    <source>
        <dbReference type="ARBA" id="ARBA00022617"/>
    </source>
</evidence>
<sequence>MAGMDKRDLLGQRADPSSLDTLRSSFGKCSRISDAAGGGSRTRDMFPCQLKLDVLRQFSPEQNPLGRNFDYAAAFAKLDYNALKADLKALMTDSQPWWPADFGHYGPFFIRMAWHSAGTYRSHDGRGGGGMGQQRFAPLNSWPDNANLDKARRLLLPIKQKYGRSISWADLILLTGNVALEDMGFPVLGFAGGRPDTWQADESVFWGAETTYVPQGNDIRYNGSTDFAARASLLQEPLAASHHGLIYVNPEGPNASGDILGSALDIRATFGRMGMNDSETVALIAGGHAFGKTHGASSGALGPAPAAADMAQQDLGWASTSGTGAGPDAITSGLEVIWSKTPIKWGNSFLHSLFGNTWSETKSPAGAHQFEALNGTVDYPNPFGTGFRRATMLVSDLALRDDPIYGPIAKSWVEDFQGFTNAFAAAWFKLTHRDMGPLSRYLGPEIPKQRFSWQDPLPSVNYTSITAEDQVQLKTQILAASGITVSNLVSVAWGSASTFRSGDKRGGANGARIALEPQISWPVNNPEQLQVVLSALNTIKSDFNSRNSGKQVSLADLIVLGGNAAIEKAATDAGASVTVSFTAGRVDATQADTDIENFEILRPQGDGFRNFRNSSGWSIARTEELLVDKAQQLTLTAPEMTVLVGGLRALNANYDGSSNGILTTKPGALTNDFFVNLLDMNTIWTADSTGELFIGKDRAMGEEKWKATRADLVFGSHAELRAIAEVYSEAGGAEQLVEDFAAAWTKVMELDRFDIKK</sequence>
<dbReference type="NCBIfam" id="TIGR00198">
    <property type="entry name" value="cat_per_HPI"/>
    <property type="match status" value="1"/>
</dbReference>
<evidence type="ECO:0000256" key="4">
    <source>
        <dbReference type="ARBA" id="ARBA00023002"/>
    </source>
</evidence>
<dbReference type="GO" id="GO:0042744">
    <property type="term" value="P:hydrogen peroxide catabolic process"/>
    <property type="evidence" value="ECO:0007669"/>
    <property type="project" value="UniProtKB-KW"/>
</dbReference>
<dbReference type="InterPro" id="IPR019794">
    <property type="entry name" value="Peroxidases_AS"/>
</dbReference>
<dbReference type="InterPro" id="IPR000763">
    <property type="entry name" value="Catalase_peroxidase"/>
</dbReference>
<dbReference type="Gene3D" id="1.10.520.10">
    <property type="match status" value="2"/>
</dbReference>
<evidence type="ECO:0000313" key="12">
    <source>
        <dbReference type="EMBL" id="KAG4420012.1"/>
    </source>
</evidence>
<evidence type="ECO:0000256" key="3">
    <source>
        <dbReference type="ARBA" id="ARBA00022723"/>
    </source>
</evidence>
<feature type="cross-link" description="Tryptophyl-tyrosyl-methioninium (Tyr-Met) (with Trp-114)" evidence="9">
    <location>
        <begin position="247"/>
        <end position="273"/>
    </location>
</feature>
<evidence type="ECO:0000256" key="7">
    <source>
        <dbReference type="ARBA" id="ARBA00049145"/>
    </source>
</evidence>
<comment type="caution">
    <text evidence="12">The sequence shown here is derived from an EMBL/GenBank/DDBJ whole genome shotgun (WGS) entry which is preliminary data.</text>
</comment>